<feature type="region of interest" description="Disordered" evidence="1">
    <location>
        <begin position="26"/>
        <end position="51"/>
    </location>
</feature>
<proteinExistence type="predicted"/>
<name>W6ZGJ6_COCMI</name>
<dbReference type="HOGENOM" id="CLU_2687438_0_0_1"/>
<dbReference type="RefSeq" id="XP_007690885.1">
    <property type="nucleotide sequence ID" value="XM_007692695.1"/>
</dbReference>
<dbReference type="GeneID" id="19118210"/>
<evidence type="ECO:0000256" key="1">
    <source>
        <dbReference type="SAM" id="MobiDB-lite"/>
    </source>
</evidence>
<dbReference type="KEGG" id="bor:COCMIDRAFT_103036"/>
<evidence type="ECO:0000313" key="2">
    <source>
        <dbReference type="EMBL" id="EUC42616.1"/>
    </source>
</evidence>
<sequence length="74" mass="8072">MTECGLSHVYCCWVRVGSVLLIHCFSSSSSSSSSSSLHSCSPSSQSSKHARLQESHLSEWFQKGYQITTSSTPN</sequence>
<dbReference type="AlphaFoldDB" id="W6ZGJ6"/>
<reference evidence="2 3" key="1">
    <citation type="journal article" date="2013" name="PLoS Genet.">
        <title>Comparative genome structure, secondary metabolite, and effector coding capacity across Cochliobolus pathogens.</title>
        <authorList>
            <person name="Condon B.J."/>
            <person name="Leng Y."/>
            <person name="Wu D."/>
            <person name="Bushley K.E."/>
            <person name="Ohm R.A."/>
            <person name="Otillar R."/>
            <person name="Martin J."/>
            <person name="Schackwitz W."/>
            <person name="Grimwood J."/>
            <person name="MohdZainudin N."/>
            <person name="Xue C."/>
            <person name="Wang R."/>
            <person name="Manning V.A."/>
            <person name="Dhillon B."/>
            <person name="Tu Z.J."/>
            <person name="Steffenson B.J."/>
            <person name="Salamov A."/>
            <person name="Sun H."/>
            <person name="Lowry S."/>
            <person name="LaButti K."/>
            <person name="Han J."/>
            <person name="Copeland A."/>
            <person name="Lindquist E."/>
            <person name="Barry K."/>
            <person name="Schmutz J."/>
            <person name="Baker S.E."/>
            <person name="Ciuffetti L.M."/>
            <person name="Grigoriev I.V."/>
            <person name="Zhong S."/>
            <person name="Turgeon B.G."/>
        </authorList>
    </citation>
    <scope>NUCLEOTIDE SEQUENCE [LARGE SCALE GENOMIC DNA]</scope>
    <source>
        <strain evidence="2 3">ATCC 44560</strain>
    </source>
</reference>
<feature type="compositionally biased region" description="Low complexity" evidence="1">
    <location>
        <begin position="26"/>
        <end position="47"/>
    </location>
</feature>
<organism evidence="2 3">
    <name type="scientific">Bipolaris oryzae ATCC 44560</name>
    <dbReference type="NCBI Taxonomy" id="930090"/>
    <lineage>
        <taxon>Eukaryota</taxon>
        <taxon>Fungi</taxon>
        <taxon>Dikarya</taxon>
        <taxon>Ascomycota</taxon>
        <taxon>Pezizomycotina</taxon>
        <taxon>Dothideomycetes</taxon>
        <taxon>Pleosporomycetidae</taxon>
        <taxon>Pleosporales</taxon>
        <taxon>Pleosporineae</taxon>
        <taxon>Pleosporaceae</taxon>
        <taxon>Bipolaris</taxon>
    </lineage>
</organism>
<accession>W6ZGJ6</accession>
<dbReference type="Proteomes" id="UP000054032">
    <property type="component" value="Unassembled WGS sequence"/>
</dbReference>
<gene>
    <name evidence="2" type="ORF">COCMIDRAFT_103036</name>
</gene>
<keyword evidence="3" id="KW-1185">Reference proteome</keyword>
<protein>
    <submittedName>
        <fullName evidence="2">Uncharacterized protein</fullName>
    </submittedName>
</protein>
<dbReference type="EMBL" id="KI964055">
    <property type="protein sequence ID" value="EUC42616.1"/>
    <property type="molecule type" value="Genomic_DNA"/>
</dbReference>
<evidence type="ECO:0000313" key="3">
    <source>
        <dbReference type="Proteomes" id="UP000054032"/>
    </source>
</evidence>